<sequence length="75" mass="8336">MIAPSALMAQDVPPADSKPLSEILAGIEADLGTDLGHFDEVDWDDDGYYDIEYRTSDNREVRVRIDPVTGEAIQR</sequence>
<name>A0A4U0QLI7_9RHOB</name>
<accession>A0A4U0QLI7</accession>
<gene>
    <name evidence="2" type="ORF">FA740_14770</name>
</gene>
<dbReference type="Proteomes" id="UP000306223">
    <property type="component" value="Unassembled WGS sequence"/>
</dbReference>
<dbReference type="OrthoDB" id="8099763at2"/>
<dbReference type="InterPro" id="IPR025711">
    <property type="entry name" value="PepSY"/>
</dbReference>
<protein>
    <submittedName>
        <fullName evidence="2">PepSY domain-containing protein</fullName>
    </submittedName>
</protein>
<reference evidence="2 3" key="1">
    <citation type="submission" date="2019-04" db="EMBL/GenBank/DDBJ databases">
        <authorList>
            <person name="Li J."/>
        </authorList>
    </citation>
    <scope>NUCLEOTIDE SEQUENCE [LARGE SCALE GENOMIC DNA]</scope>
    <source>
        <strain evidence="2 3">CCTCC AB2016182</strain>
    </source>
</reference>
<evidence type="ECO:0000313" key="2">
    <source>
        <dbReference type="EMBL" id="TJZ82575.1"/>
    </source>
</evidence>
<dbReference type="Pfam" id="PF13670">
    <property type="entry name" value="PepSY_2"/>
    <property type="match status" value="1"/>
</dbReference>
<dbReference type="EMBL" id="SUNH01000021">
    <property type="protein sequence ID" value="TJZ82575.1"/>
    <property type="molecule type" value="Genomic_DNA"/>
</dbReference>
<evidence type="ECO:0000259" key="1">
    <source>
        <dbReference type="Pfam" id="PF13670"/>
    </source>
</evidence>
<dbReference type="AlphaFoldDB" id="A0A4U0QLI7"/>
<organism evidence="2 3">
    <name type="scientific">Paracoccus hibiscisoli</name>
    <dbReference type="NCBI Taxonomy" id="2023261"/>
    <lineage>
        <taxon>Bacteria</taxon>
        <taxon>Pseudomonadati</taxon>
        <taxon>Pseudomonadota</taxon>
        <taxon>Alphaproteobacteria</taxon>
        <taxon>Rhodobacterales</taxon>
        <taxon>Paracoccaceae</taxon>
        <taxon>Paracoccus</taxon>
    </lineage>
</organism>
<evidence type="ECO:0000313" key="3">
    <source>
        <dbReference type="Proteomes" id="UP000306223"/>
    </source>
</evidence>
<keyword evidence="3" id="KW-1185">Reference proteome</keyword>
<proteinExistence type="predicted"/>
<feature type="domain" description="PepSY" evidence="1">
    <location>
        <begin position="3"/>
        <end position="74"/>
    </location>
</feature>
<comment type="caution">
    <text evidence="2">The sequence shown here is derived from an EMBL/GenBank/DDBJ whole genome shotgun (WGS) entry which is preliminary data.</text>
</comment>